<protein>
    <submittedName>
        <fullName evidence="6">DNA translocase FtsK</fullName>
    </submittedName>
</protein>
<keyword evidence="8" id="KW-1185">Reference proteome</keyword>
<dbReference type="EMBL" id="LIIN01000009">
    <property type="protein sequence ID" value="KZX22350.1"/>
    <property type="molecule type" value="Genomic_DNA"/>
</dbReference>
<dbReference type="OrthoDB" id="3217500at2"/>
<dbReference type="PATRIC" id="fig|1671680.3.peg.537"/>
<organism evidence="6 8">
    <name type="scientific">Rathayibacter tanaceti</name>
    <dbReference type="NCBI Taxonomy" id="1671680"/>
    <lineage>
        <taxon>Bacteria</taxon>
        <taxon>Bacillati</taxon>
        <taxon>Actinomycetota</taxon>
        <taxon>Actinomycetes</taxon>
        <taxon>Micrococcales</taxon>
        <taxon>Microbacteriaceae</taxon>
        <taxon>Rathayibacter</taxon>
    </lineage>
</organism>
<evidence type="ECO:0000256" key="2">
    <source>
        <dbReference type="ARBA" id="ARBA00022840"/>
    </source>
</evidence>
<dbReference type="RefSeq" id="WP_068208073.1">
    <property type="nucleotide sequence ID" value="NZ_CP047186.1"/>
</dbReference>
<dbReference type="PROSITE" id="PS50901">
    <property type="entry name" value="FTSK"/>
    <property type="match status" value="1"/>
</dbReference>
<dbReference type="Proteomes" id="UP000465031">
    <property type="component" value="Chromosome"/>
</dbReference>
<dbReference type="Pfam" id="PF01580">
    <property type="entry name" value="FtsK_SpoIIIE"/>
    <property type="match status" value="1"/>
</dbReference>
<name>A0A162G0K0_9MICO</name>
<dbReference type="PANTHER" id="PTHR22683:SF41">
    <property type="entry name" value="DNA TRANSLOCASE FTSK"/>
    <property type="match status" value="1"/>
</dbReference>
<dbReference type="GO" id="GO:0003677">
    <property type="term" value="F:DNA binding"/>
    <property type="evidence" value="ECO:0007669"/>
    <property type="project" value="InterPro"/>
</dbReference>
<sequence length="467" mass="50179">MIVAELRNYALALWALVRRHKRITLLLAVLGLLLGQWRPVQGLFAIVAVALVSAGLVWRYRDGRSLEAHEFGKWQRRSRAFIRSAWPELMIRLGLSVRSAAASSEIPAISAAEWNGYSVSLLVRFPLGMTRENITAAGPAIAESFGAVSVTVDAAPGGALVVVNYADPLREPIPLGDPGDHVDLRAVPMGVQASGAPWAFRVGPHTLVAGSSGSGKGSMLWSLLIGLGPAIRKGLVEVRGIDLKGGMELAMGEGLLTQYATEPEAAVILLERACSDMRERAALLAGNVREHTVSIESPHVLVVIDELAALTAYQTDRDLQRRANAALALLCSQGRSPGFTVFACLQDPRKETLPVRGLFTQTIGLRLRDALETSMVLGEGMREKGALCHQIPATLPGVAFVAPEDGGVPIRVRAAYASDDVIRYAAATYEAPRHELIRTPAPATAETDHTSPRSPRARRNRKTGEES</sequence>
<feature type="region of interest" description="Disordered" evidence="4">
    <location>
        <begin position="435"/>
        <end position="467"/>
    </location>
</feature>
<accession>A0A162G0K0</accession>
<evidence type="ECO:0000313" key="9">
    <source>
        <dbReference type="Proteomes" id="UP000465031"/>
    </source>
</evidence>
<reference evidence="6 8" key="1">
    <citation type="submission" date="2015-08" db="EMBL/GenBank/DDBJ databases">
        <title>Draft Genome Sequence of Rathayibacter sp. Strain VKM Ac-2596 Isolated from Leaf Gall Induced by Plant-Parasitic Nematodes.</title>
        <authorList>
            <person name="Vasilenko O.V."/>
            <person name="Starodumova I.P."/>
            <person name="Tarlachkov S.V."/>
            <person name="Dorofeeva L.V."/>
            <person name="Evtushenko L.I."/>
        </authorList>
    </citation>
    <scope>NUCLEOTIDE SEQUENCE [LARGE SCALE GENOMIC DNA]</scope>
    <source>
        <strain evidence="6 8">VKM Ac-2596</strain>
    </source>
</reference>
<dbReference type="GO" id="GO:0005524">
    <property type="term" value="F:ATP binding"/>
    <property type="evidence" value="ECO:0007669"/>
    <property type="project" value="UniProtKB-UniRule"/>
</dbReference>
<feature type="domain" description="FtsK" evidence="5">
    <location>
        <begin position="170"/>
        <end position="374"/>
    </location>
</feature>
<reference evidence="7" key="2">
    <citation type="submission" date="2019-12" db="EMBL/GenBank/DDBJ databases">
        <title>Complete and Draft Genome Sequences of New Strains and Members of Some Known Species of the Genus Rathayibacter isolated from Plants.</title>
        <authorList>
            <person name="Tarlachkov S.V."/>
            <person name="Starodumova I.P."/>
            <person name="Dorofeeva L.V."/>
            <person name="Prisyazhnaya N.V."/>
            <person name="Leyn S.A."/>
            <person name="Zlamal J.E."/>
            <person name="Elane M.L."/>
            <person name="Osterman A.L."/>
            <person name="Nadler S.A."/>
            <person name="Subbotin S.A."/>
            <person name="Evtushenko L.I."/>
        </authorList>
    </citation>
    <scope>NUCLEOTIDE SEQUENCE</scope>
    <source>
        <strain evidence="7">VKM Ac-2761</strain>
    </source>
</reference>
<dbReference type="InterPro" id="IPR027417">
    <property type="entry name" value="P-loop_NTPase"/>
</dbReference>
<feature type="binding site" evidence="3">
    <location>
        <begin position="210"/>
        <end position="217"/>
    </location>
    <ligand>
        <name>ATP</name>
        <dbReference type="ChEBI" id="CHEBI:30616"/>
    </ligand>
</feature>
<evidence type="ECO:0000256" key="4">
    <source>
        <dbReference type="SAM" id="MobiDB-lite"/>
    </source>
</evidence>
<dbReference type="InterPro" id="IPR002543">
    <property type="entry name" value="FtsK_dom"/>
</dbReference>
<dbReference type="EMBL" id="CP047186">
    <property type="protein sequence ID" value="QHC54611.1"/>
    <property type="molecule type" value="Genomic_DNA"/>
</dbReference>
<keyword evidence="1 3" id="KW-0547">Nucleotide-binding</keyword>
<dbReference type="Proteomes" id="UP000076717">
    <property type="component" value="Unassembled WGS sequence"/>
</dbReference>
<evidence type="ECO:0000256" key="1">
    <source>
        <dbReference type="ARBA" id="ARBA00022741"/>
    </source>
</evidence>
<reference evidence="9" key="3">
    <citation type="submission" date="2019-12" db="EMBL/GenBank/DDBJ databases">
        <title>Complete and draft genome sequences of new strains and members of some known species of the genus Rathayibacter isolated from plants.</title>
        <authorList>
            <person name="Tarlachkov S.V."/>
            <person name="Starodumova I.P."/>
            <person name="Dorofeeva L.V."/>
            <person name="Prisyazhnaya N.V."/>
            <person name="Leyn S."/>
            <person name="Zlamal J."/>
            <person name="Elan M."/>
            <person name="Osterman A.L."/>
            <person name="Nadler S."/>
            <person name="Subbotin S.A."/>
            <person name="Evtushenko L.I."/>
        </authorList>
    </citation>
    <scope>NUCLEOTIDE SEQUENCE [LARGE SCALE GENOMIC DNA]</scope>
    <source>
        <strain evidence="9">VKM Ac-2761</strain>
    </source>
</reference>
<dbReference type="Gene3D" id="3.40.50.300">
    <property type="entry name" value="P-loop containing nucleotide triphosphate hydrolases"/>
    <property type="match status" value="1"/>
</dbReference>
<gene>
    <name evidence="6" type="primary">ftsK</name>
    <name evidence="6" type="ORF">ACH61_00503</name>
    <name evidence="7" type="ORF">GSU10_02370</name>
</gene>
<evidence type="ECO:0000259" key="5">
    <source>
        <dbReference type="PROSITE" id="PS50901"/>
    </source>
</evidence>
<evidence type="ECO:0000313" key="8">
    <source>
        <dbReference type="Proteomes" id="UP000076717"/>
    </source>
</evidence>
<dbReference type="KEGG" id="rte:GSU10_02370"/>
<evidence type="ECO:0000256" key="3">
    <source>
        <dbReference type="PROSITE-ProRule" id="PRU00289"/>
    </source>
</evidence>
<dbReference type="InterPro" id="IPR050206">
    <property type="entry name" value="FtsK/SpoIIIE/SftA"/>
</dbReference>
<keyword evidence="2 3" id="KW-0067">ATP-binding</keyword>
<dbReference type="SUPFAM" id="SSF52540">
    <property type="entry name" value="P-loop containing nucleoside triphosphate hydrolases"/>
    <property type="match status" value="1"/>
</dbReference>
<proteinExistence type="predicted"/>
<evidence type="ECO:0000313" key="6">
    <source>
        <dbReference type="EMBL" id="KZX22350.1"/>
    </source>
</evidence>
<dbReference type="PANTHER" id="PTHR22683">
    <property type="entry name" value="SPORULATION PROTEIN RELATED"/>
    <property type="match status" value="1"/>
</dbReference>
<evidence type="ECO:0000313" key="7">
    <source>
        <dbReference type="EMBL" id="QHC54611.1"/>
    </source>
</evidence>
<dbReference type="AlphaFoldDB" id="A0A162G0K0"/>